<evidence type="ECO:0000256" key="1">
    <source>
        <dbReference type="SAM" id="SignalP"/>
    </source>
</evidence>
<protein>
    <submittedName>
        <fullName evidence="3">DUF2807 domain-containing protein</fullName>
    </submittedName>
</protein>
<accession>A0A512AX54</accession>
<dbReference type="EMBL" id="BJYS01000013">
    <property type="protein sequence ID" value="GEO04274.1"/>
    <property type="molecule type" value="Genomic_DNA"/>
</dbReference>
<comment type="caution">
    <text evidence="3">The sequence shown here is derived from an EMBL/GenBank/DDBJ whole genome shotgun (WGS) entry which is preliminary data.</text>
</comment>
<gene>
    <name evidence="3" type="ORF">AAE02nite_19380</name>
</gene>
<dbReference type="Proteomes" id="UP000321532">
    <property type="component" value="Unassembled WGS sequence"/>
</dbReference>
<proteinExistence type="predicted"/>
<dbReference type="PANTHER" id="PTHR39200">
    <property type="entry name" value="HYPOTHETICAL EXPORTED PROTEIN"/>
    <property type="match status" value="1"/>
</dbReference>
<dbReference type="Pfam" id="PF10988">
    <property type="entry name" value="DUF2807"/>
    <property type="match status" value="1"/>
</dbReference>
<feature type="domain" description="Putative auto-transporter adhesin head GIN" evidence="2">
    <location>
        <begin position="45"/>
        <end position="227"/>
    </location>
</feature>
<dbReference type="RefSeq" id="WP_146897541.1">
    <property type="nucleotide sequence ID" value="NZ_BJYS01000013.1"/>
</dbReference>
<reference evidence="3 4" key="1">
    <citation type="submission" date="2019-07" db="EMBL/GenBank/DDBJ databases">
        <title>Whole genome shotgun sequence of Adhaeribacter aerolatus NBRC 106133.</title>
        <authorList>
            <person name="Hosoyama A."/>
            <person name="Uohara A."/>
            <person name="Ohji S."/>
            <person name="Ichikawa N."/>
        </authorList>
    </citation>
    <scope>NUCLEOTIDE SEQUENCE [LARGE SCALE GENOMIC DNA]</scope>
    <source>
        <strain evidence="3 4">NBRC 106133</strain>
    </source>
</reference>
<name>A0A512AX54_9BACT</name>
<dbReference type="OrthoDB" id="1442792at2"/>
<evidence type="ECO:0000313" key="4">
    <source>
        <dbReference type="Proteomes" id="UP000321532"/>
    </source>
</evidence>
<dbReference type="AlphaFoldDB" id="A0A512AX54"/>
<evidence type="ECO:0000259" key="2">
    <source>
        <dbReference type="Pfam" id="PF10988"/>
    </source>
</evidence>
<keyword evidence="4" id="KW-1185">Reference proteome</keyword>
<dbReference type="InterPro" id="IPR021255">
    <property type="entry name" value="DUF2807"/>
</dbReference>
<sequence length="243" mass="26165">MKSYFAQKTITALFLLAPAFLFTACDEEALRGKGDTISLTRPVGAFDEISMGGDFEVYLSQGPAKDILLEGQENILNELSTQVRDHKLIIKYDRNRVKAHKPVRIYITTPELTEIEVSGSNTVRGLTDWDVNDFEIDASGSNTIDLNLKSADEIKTQVSGSANINLNGDANDFAIQISGSGKIKAFGLTTKTADVNVSGSGRCELTVTNHLKAKISGSGNVQYRGNPTVDTSISGSGRVTKAD</sequence>
<organism evidence="3 4">
    <name type="scientific">Adhaeribacter aerolatus</name>
    <dbReference type="NCBI Taxonomy" id="670289"/>
    <lineage>
        <taxon>Bacteria</taxon>
        <taxon>Pseudomonadati</taxon>
        <taxon>Bacteroidota</taxon>
        <taxon>Cytophagia</taxon>
        <taxon>Cytophagales</taxon>
        <taxon>Hymenobacteraceae</taxon>
        <taxon>Adhaeribacter</taxon>
    </lineage>
</organism>
<dbReference type="PROSITE" id="PS51257">
    <property type="entry name" value="PROKAR_LIPOPROTEIN"/>
    <property type="match status" value="1"/>
</dbReference>
<dbReference type="Gene3D" id="2.160.20.120">
    <property type="match status" value="1"/>
</dbReference>
<feature type="chain" id="PRO_5021966745" evidence="1">
    <location>
        <begin position="25"/>
        <end position="243"/>
    </location>
</feature>
<keyword evidence="1" id="KW-0732">Signal</keyword>
<feature type="signal peptide" evidence="1">
    <location>
        <begin position="1"/>
        <end position="24"/>
    </location>
</feature>
<dbReference type="PANTHER" id="PTHR39200:SF1">
    <property type="entry name" value="AUTO-TRANSPORTER ADHESIN HEAD GIN DOMAIN-CONTAINING PROTEIN-RELATED"/>
    <property type="match status" value="1"/>
</dbReference>
<evidence type="ECO:0000313" key="3">
    <source>
        <dbReference type="EMBL" id="GEO04274.1"/>
    </source>
</evidence>